<comment type="caution">
    <text evidence="1">The sequence shown here is derived from an EMBL/GenBank/DDBJ whole genome shotgun (WGS) entry which is preliminary data.</text>
</comment>
<protein>
    <recommendedName>
        <fullName evidence="3">Lipoprotein</fullName>
    </recommendedName>
</protein>
<keyword evidence="2" id="KW-1185">Reference proteome</keyword>
<organism evidence="1 2">
    <name type="scientific">Geomonas silvestris</name>
    <dbReference type="NCBI Taxonomy" id="2740184"/>
    <lineage>
        <taxon>Bacteria</taxon>
        <taxon>Pseudomonadati</taxon>
        <taxon>Thermodesulfobacteriota</taxon>
        <taxon>Desulfuromonadia</taxon>
        <taxon>Geobacterales</taxon>
        <taxon>Geobacteraceae</taxon>
        <taxon>Geomonas</taxon>
    </lineage>
</organism>
<dbReference type="AlphaFoldDB" id="A0A6V8MIF9"/>
<gene>
    <name evidence="1" type="ORF">GMST_21160</name>
</gene>
<accession>A0A6V8MIF9</accession>
<dbReference type="EMBL" id="BLXX01000005">
    <property type="protein sequence ID" value="GFO59791.1"/>
    <property type="molecule type" value="Genomic_DNA"/>
</dbReference>
<evidence type="ECO:0000313" key="1">
    <source>
        <dbReference type="EMBL" id="GFO59791.1"/>
    </source>
</evidence>
<reference evidence="2" key="1">
    <citation type="submission" date="2020-06" db="EMBL/GenBank/DDBJ databases">
        <title>Draft genomic sequence of Geomonas sp. Red330.</title>
        <authorList>
            <person name="Itoh H."/>
            <person name="Zhenxing X."/>
            <person name="Ushijima N."/>
            <person name="Masuda Y."/>
            <person name="Shiratori Y."/>
            <person name="Senoo K."/>
        </authorList>
    </citation>
    <scope>NUCLEOTIDE SEQUENCE [LARGE SCALE GENOMIC DNA]</scope>
    <source>
        <strain evidence="2">Red330</strain>
    </source>
</reference>
<sequence length="183" mass="18512">MKHALKVVGAIVVFGALALFYGCGGGGGGAAVQPPKAVAVKFRIYSSSNQTPTPLQGVQFTVALPPGVTVATDPGNPKLTAAGALKLSGVFTGAFSNVTSSIFPRPLFGSYSASKPAGSGPNYVRVVFAANPGHTFGAGEILTINCSAAPGVTAAIGDFGYSELLLVDSAFHDITSEYKFKAL</sequence>
<name>A0A6V8MIF9_9BACT</name>
<evidence type="ECO:0008006" key="3">
    <source>
        <dbReference type="Google" id="ProtNLM"/>
    </source>
</evidence>
<dbReference type="PROSITE" id="PS51257">
    <property type="entry name" value="PROKAR_LIPOPROTEIN"/>
    <property type="match status" value="1"/>
</dbReference>
<dbReference type="RefSeq" id="WP_183354614.1">
    <property type="nucleotide sequence ID" value="NZ_BLXX01000005.1"/>
</dbReference>
<proteinExistence type="predicted"/>
<evidence type="ECO:0000313" key="2">
    <source>
        <dbReference type="Proteomes" id="UP000556026"/>
    </source>
</evidence>
<dbReference type="Proteomes" id="UP000556026">
    <property type="component" value="Unassembled WGS sequence"/>
</dbReference>